<dbReference type="AlphaFoldDB" id="A0A5B7KGX4"/>
<feature type="compositionally biased region" description="Low complexity" evidence="1">
    <location>
        <begin position="62"/>
        <end position="82"/>
    </location>
</feature>
<gene>
    <name evidence="2" type="ORF">E2C01_101867</name>
</gene>
<keyword evidence="3" id="KW-1185">Reference proteome</keyword>
<organism evidence="2 3">
    <name type="scientific">Portunus trituberculatus</name>
    <name type="common">Swimming crab</name>
    <name type="synonym">Neptunus trituberculatus</name>
    <dbReference type="NCBI Taxonomy" id="210409"/>
    <lineage>
        <taxon>Eukaryota</taxon>
        <taxon>Metazoa</taxon>
        <taxon>Ecdysozoa</taxon>
        <taxon>Arthropoda</taxon>
        <taxon>Crustacea</taxon>
        <taxon>Multicrustacea</taxon>
        <taxon>Malacostraca</taxon>
        <taxon>Eumalacostraca</taxon>
        <taxon>Eucarida</taxon>
        <taxon>Decapoda</taxon>
        <taxon>Pleocyemata</taxon>
        <taxon>Brachyura</taxon>
        <taxon>Eubrachyura</taxon>
        <taxon>Portunoidea</taxon>
        <taxon>Portunidae</taxon>
        <taxon>Portuninae</taxon>
        <taxon>Portunus</taxon>
    </lineage>
</organism>
<evidence type="ECO:0000256" key="1">
    <source>
        <dbReference type="SAM" id="MobiDB-lite"/>
    </source>
</evidence>
<evidence type="ECO:0000313" key="3">
    <source>
        <dbReference type="Proteomes" id="UP000324222"/>
    </source>
</evidence>
<reference evidence="2 3" key="1">
    <citation type="submission" date="2019-05" db="EMBL/GenBank/DDBJ databases">
        <title>Another draft genome of Portunus trituberculatus and its Hox gene families provides insights of decapod evolution.</title>
        <authorList>
            <person name="Jeong J.-H."/>
            <person name="Song I."/>
            <person name="Kim S."/>
            <person name="Choi T."/>
            <person name="Kim D."/>
            <person name="Ryu S."/>
            <person name="Kim W."/>
        </authorList>
    </citation>
    <scope>NUCLEOTIDE SEQUENCE [LARGE SCALE GENOMIC DNA]</scope>
    <source>
        <tissue evidence="2">Muscle</tissue>
    </source>
</reference>
<sequence>MAISEKILYTCTYCKREGHITTKCFVRRRDLRKVEKENTSVSGGASQLPHQRETGAVRRPIRTGNASASNTASSSSRNTSGRKLQPIPLMSDTVLPNLRIVSTVEQVDHLRGKLCALPDKGRDRKKCDPNKQCCRTAR</sequence>
<feature type="compositionally biased region" description="Polar residues" evidence="1">
    <location>
        <begin position="39"/>
        <end position="49"/>
    </location>
</feature>
<feature type="region of interest" description="Disordered" evidence="1">
    <location>
        <begin position="35"/>
        <end position="88"/>
    </location>
</feature>
<evidence type="ECO:0000313" key="2">
    <source>
        <dbReference type="EMBL" id="MPD06084.1"/>
    </source>
</evidence>
<protein>
    <submittedName>
        <fullName evidence="2">Uncharacterized protein</fullName>
    </submittedName>
</protein>
<dbReference type="Proteomes" id="UP000324222">
    <property type="component" value="Unassembled WGS sequence"/>
</dbReference>
<dbReference type="EMBL" id="VSRR010149336">
    <property type="protein sequence ID" value="MPD06084.1"/>
    <property type="molecule type" value="Genomic_DNA"/>
</dbReference>
<comment type="caution">
    <text evidence="2">The sequence shown here is derived from an EMBL/GenBank/DDBJ whole genome shotgun (WGS) entry which is preliminary data.</text>
</comment>
<proteinExistence type="predicted"/>
<name>A0A5B7KGX4_PORTR</name>
<accession>A0A5B7KGX4</accession>